<evidence type="ECO:0000313" key="2">
    <source>
        <dbReference type="Proteomes" id="UP000808914"/>
    </source>
</evidence>
<dbReference type="EMBL" id="JAFBER010000044">
    <property type="protein sequence ID" value="MBM7647055.1"/>
    <property type="molecule type" value="Genomic_DNA"/>
</dbReference>
<keyword evidence="2" id="KW-1185">Reference proteome</keyword>
<protein>
    <submittedName>
        <fullName evidence="1">Uncharacterized protein</fullName>
    </submittedName>
</protein>
<comment type="caution">
    <text evidence="1">The sequence shown here is derived from an EMBL/GenBank/DDBJ whole genome shotgun (WGS) entry which is preliminary data.</text>
</comment>
<accession>A0ABS2Q5F3</accession>
<reference evidence="1 2" key="1">
    <citation type="submission" date="2021-01" db="EMBL/GenBank/DDBJ databases">
        <title>Genomic Encyclopedia of Type Strains, Phase IV (KMG-IV): sequencing the most valuable type-strain genomes for metagenomic binning, comparative biology and taxonomic classification.</title>
        <authorList>
            <person name="Goeker M."/>
        </authorList>
    </citation>
    <scope>NUCLEOTIDE SEQUENCE [LARGE SCALE GENOMIC DNA]</scope>
    <source>
        <strain evidence="1 2">DSM 28236</strain>
    </source>
</reference>
<organism evidence="1 2">
    <name type="scientific">Scopulibacillus daqui</name>
    <dbReference type="NCBI Taxonomy" id="1469162"/>
    <lineage>
        <taxon>Bacteria</taxon>
        <taxon>Bacillati</taxon>
        <taxon>Bacillota</taxon>
        <taxon>Bacilli</taxon>
        <taxon>Bacillales</taxon>
        <taxon>Sporolactobacillaceae</taxon>
        <taxon>Scopulibacillus</taxon>
    </lineage>
</organism>
<sequence>MKLYFLNECLGEIENVSVEGMWMNGRLISNKNIEKFQDFFEGLTDEENDFIEENYNQEWLDDRNWFIIDNENKKRGIYIPAVYSDGDINWRWRN</sequence>
<dbReference type="Proteomes" id="UP000808914">
    <property type="component" value="Unassembled WGS sequence"/>
</dbReference>
<gene>
    <name evidence="1" type="ORF">JOD45_003300</name>
</gene>
<name>A0ABS2Q5F3_9BACL</name>
<proteinExistence type="predicted"/>
<dbReference type="RefSeq" id="WP_205004916.1">
    <property type="nucleotide sequence ID" value="NZ_JAFBER010000044.1"/>
</dbReference>
<evidence type="ECO:0000313" key="1">
    <source>
        <dbReference type="EMBL" id="MBM7647055.1"/>
    </source>
</evidence>